<dbReference type="PANTHER" id="PTHR42685:SF22">
    <property type="entry name" value="CONDITIONED MEDIUM FACTOR RECEPTOR 1"/>
    <property type="match status" value="1"/>
</dbReference>
<evidence type="ECO:0000259" key="1">
    <source>
        <dbReference type="Pfam" id="PF01494"/>
    </source>
</evidence>
<evidence type="ECO:0000313" key="3">
    <source>
        <dbReference type="Proteomes" id="UP000289775"/>
    </source>
</evidence>
<dbReference type="GO" id="GO:0016628">
    <property type="term" value="F:oxidoreductase activity, acting on the CH-CH group of donors, NAD or NADP as acceptor"/>
    <property type="evidence" value="ECO:0007669"/>
    <property type="project" value="InterPro"/>
</dbReference>
<comment type="caution">
    <text evidence="2">The sequence shown here is derived from an EMBL/GenBank/DDBJ whole genome shotgun (WGS) entry which is preliminary data.</text>
</comment>
<keyword evidence="3" id="KW-1185">Reference proteome</keyword>
<sequence>MKYFDVVIIGSGPAGAAAAFKLAEKGISVAIIEKETLPRYKTCGGGFVYRGVKMLPFDITEVAEREFYKVDTLIGKDFHFITERDQPVITMVMRDTFDSFLVKKVTEKGGTVIDNCKLTGLTSEGENVVLSTTHEEIKTRFVIAADGALSPTAKMAGWEKETRHLIPALEYEVEVSEADFERLSKSVRFDIDAIPGGYAWNFPKKNHLSIGVASGKRTKINLKQYYQEYLSNTLKIDNVISEVQHGFQIPVTPRTDGFVKNNVFLVGDAAGFADPVTAEGISNSIYSGMLVADAIAESDLDVKKAELIYMDKLEEKLLPEIKTGILLSKFLYDQPKIRNLFMKKYGQGAFEAMTDVFMGKRSYPADIMKTLKRRAKELLFS</sequence>
<dbReference type="Gene3D" id="3.50.50.60">
    <property type="entry name" value="FAD/NAD(P)-binding domain"/>
    <property type="match status" value="1"/>
</dbReference>
<dbReference type="Pfam" id="PF01494">
    <property type="entry name" value="FAD_binding_3"/>
    <property type="match status" value="1"/>
</dbReference>
<protein>
    <submittedName>
        <fullName evidence="2">Geranylgeranyl reductase</fullName>
    </submittedName>
</protein>
<dbReference type="InterPro" id="IPR036188">
    <property type="entry name" value="FAD/NAD-bd_sf"/>
</dbReference>
<dbReference type="InterPro" id="IPR011777">
    <property type="entry name" value="Geranylgeranyl_Rdtase_fam"/>
</dbReference>
<dbReference type="InterPro" id="IPR002938">
    <property type="entry name" value="FAD-bd"/>
</dbReference>
<name>A0A444W7F3_9FLAO</name>
<organism evidence="2 3">
    <name type="scientific">Flavobacterium beibuense</name>
    <dbReference type="NCBI Taxonomy" id="657326"/>
    <lineage>
        <taxon>Bacteria</taxon>
        <taxon>Pseudomonadati</taxon>
        <taxon>Bacteroidota</taxon>
        <taxon>Flavobacteriia</taxon>
        <taxon>Flavobacteriales</taxon>
        <taxon>Flavobacteriaceae</taxon>
        <taxon>Flavobacterium</taxon>
    </lineage>
</organism>
<dbReference type="PANTHER" id="PTHR42685">
    <property type="entry name" value="GERANYLGERANYL DIPHOSPHATE REDUCTASE"/>
    <property type="match status" value="1"/>
</dbReference>
<dbReference type="PRINTS" id="PR00420">
    <property type="entry name" value="RNGMNOXGNASE"/>
</dbReference>
<proteinExistence type="predicted"/>
<gene>
    <name evidence="2" type="ORF">NU09_2617</name>
</gene>
<dbReference type="InterPro" id="IPR050407">
    <property type="entry name" value="Geranylgeranyl_reductase"/>
</dbReference>
<accession>A0A444W7F3</accession>
<dbReference type="GO" id="GO:0071949">
    <property type="term" value="F:FAD binding"/>
    <property type="evidence" value="ECO:0007669"/>
    <property type="project" value="InterPro"/>
</dbReference>
<dbReference type="RefSeq" id="WP_129751713.1">
    <property type="nucleotide sequence ID" value="NZ_JUIW01000009.1"/>
</dbReference>
<dbReference type="AlphaFoldDB" id="A0A444W7F3"/>
<dbReference type="NCBIfam" id="TIGR02032">
    <property type="entry name" value="GG-red-SF"/>
    <property type="match status" value="1"/>
</dbReference>
<feature type="domain" description="FAD-binding" evidence="1">
    <location>
        <begin position="4"/>
        <end position="297"/>
    </location>
</feature>
<reference evidence="2 3" key="1">
    <citation type="submission" date="2014-12" db="EMBL/GenBank/DDBJ databases">
        <title>Genome sequence of Flavobacterium beibuense RSKm HC5.</title>
        <authorList>
            <person name="Kim J.F."/>
            <person name="Song J.Y."/>
            <person name="Kwak M.-J."/>
            <person name="Lee S.-W."/>
        </authorList>
    </citation>
    <scope>NUCLEOTIDE SEQUENCE [LARGE SCALE GENOMIC DNA]</scope>
    <source>
        <strain evidence="2 3">RSKm HC5</strain>
    </source>
</reference>
<dbReference type="Proteomes" id="UP000289775">
    <property type="component" value="Unassembled WGS sequence"/>
</dbReference>
<dbReference type="EMBL" id="JUIW01000009">
    <property type="protein sequence ID" value="RYJ41692.1"/>
    <property type="molecule type" value="Genomic_DNA"/>
</dbReference>
<dbReference type="OrthoDB" id="9806565at2"/>
<dbReference type="SUPFAM" id="SSF51905">
    <property type="entry name" value="FAD/NAD(P)-binding domain"/>
    <property type="match status" value="1"/>
</dbReference>
<evidence type="ECO:0000313" key="2">
    <source>
        <dbReference type="EMBL" id="RYJ41692.1"/>
    </source>
</evidence>